<dbReference type="InterPro" id="IPR042099">
    <property type="entry name" value="ANL_N_sf"/>
</dbReference>
<dbReference type="Pfam" id="PF13193">
    <property type="entry name" value="AMP-binding_C"/>
    <property type="match status" value="1"/>
</dbReference>
<evidence type="ECO:0000259" key="4">
    <source>
        <dbReference type="Pfam" id="PF13193"/>
    </source>
</evidence>
<reference evidence="5" key="1">
    <citation type="submission" date="2018-05" db="EMBL/GenBank/DDBJ databases">
        <authorList>
            <person name="Lanie J.A."/>
            <person name="Ng W.-L."/>
            <person name="Kazmierczak K.M."/>
            <person name="Andrzejewski T.M."/>
            <person name="Davidsen T.M."/>
            <person name="Wayne K.J."/>
            <person name="Tettelin H."/>
            <person name="Glass J.I."/>
            <person name="Rusch D."/>
            <person name="Podicherti R."/>
            <person name="Tsui H.-C.T."/>
            <person name="Winkler M.E."/>
        </authorList>
    </citation>
    <scope>NUCLEOTIDE SEQUENCE</scope>
</reference>
<feature type="domain" description="AMP-dependent synthetase/ligase" evidence="3">
    <location>
        <begin position="2"/>
        <end position="340"/>
    </location>
</feature>
<dbReference type="InterPro" id="IPR025110">
    <property type="entry name" value="AMP-bd_C"/>
</dbReference>
<dbReference type="EMBL" id="UINC01055251">
    <property type="protein sequence ID" value="SVB73904.1"/>
    <property type="molecule type" value="Genomic_DNA"/>
</dbReference>
<dbReference type="GO" id="GO:0031956">
    <property type="term" value="F:medium-chain fatty acid-CoA ligase activity"/>
    <property type="evidence" value="ECO:0007669"/>
    <property type="project" value="TreeGrafter"/>
</dbReference>
<dbReference type="InterPro" id="IPR000873">
    <property type="entry name" value="AMP-dep_synth/lig_dom"/>
</dbReference>
<dbReference type="InterPro" id="IPR045851">
    <property type="entry name" value="AMP-bd_C_sf"/>
</dbReference>
<comment type="similarity">
    <text evidence="1">Belongs to the ATP-dependent AMP-binding enzyme family.</text>
</comment>
<organism evidence="5">
    <name type="scientific">marine metagenome</name>
    <dbReference type="NCBI Taxonomy" id="408172"/>
    <lineage>
        <taxon>unclassified sequences</taxon>
        <taxon>metagenomes</taxon>
        <taxon>ecological metagenomes</taxon>
    </lineage>
</organism>
<dbReference type="Pfam" id="PF00501">
    <property type="entry name" value="AMP-binding"/>
    <property type="match status" value="1"/>
</dbReference>
<keyword evidence="2" id="KW-0436">Ligase</keyword>
<dbReference type="PANTHER" id="PTHR43201">
    <property type="entry name" value="ACYL-COA SYNTHETASE"/>
    <property type="match status" value="1"/>
</dbReference>
<dbReference type="GO" id="GO:0006631">
    <property type="term" value="P:fatty acid metabolic process"/>
    <property type="evidence" value="ECO:0007669"/>
    <property type="project" value="TreeGrafter"/>
</dbReference>
<dbReference type="AlphaFoldDB" id="A0A382GGR2"/>
<dbReference type="Gene3D" id="3.40.50.12780">
    <property type="entry name" value="N-terminal domain of ligase-like"/>
    <property type="match status" value="1"/>
</dbReference>
<protein>
    <recommendedName>
        <fullName evidence="6">AMP-dependent synthetase/ligase domain-containing protein</fullName>
    </recommendedName>
</protein>
<dbReference type="PANTHER" id="PTHR43201:SF5">
    <property type="entry name" value="MEDIUM-CHAIN ACYL-COA LIGASE ACSF2, MITOCHONDRIAL"/>
    <property type="match status" value="1"/>
</dbReference>
<feature type="domain" description="AMP-binding enzyme C-terminal" evidence="4">
    <location>
        <begin position="400"/>
        <end position="477"/>
    </location>
</feature>
<evidence type="ECO:0008006" key="6">
    <source>
        <dbReference type="Google" id="ProtNLM"/>
    </source>
</evidence>
<dbReference type="SUPFAM" id="SSF56801">
    <property type="entry name" value="Acetyl-CoA synthetase-like"/>
    <property type="match status" value="1"/>
</dbReference>
<proteinExistence type="inferred from homology"/>
<dbReference type="Gene3D" id="3.30.300.30">
    <property type="match status" value="1"/>
</dbReference>
<evidence type="ECO:0000313" key="5">
    <source>
        <dbReference type="EMBL" id="SVB73904.1"/>
    </source>
</evidence>
<accession>A0A382GGR2</accession>
<sequence length="495" mass="53373">RTWAQLDIRVNRLVHALRDAGLGPGDTISVVAGNRNEWFEVALACSHAGVVFVPVSWHLVASEMAYIIEDSGSRAVLVGHRFTDVVAEALADPRSSAVELAVAIGAPGDTRFADFEAFLGSGSDAEPKDQAFGGPMFYTSGTTGHPKGVRSSLASPEPGTPPEVWQLVASGFTDLMTLPGTAVLCGPFYHSAQWAFSFLPMVGGSAVVMQHRYDSAGVLDLIDTHGGTSIHLVPTQMKRLLELDEERRAAFDGSSLEIVLHGAAPCPPVVKRGLIDWWGPKIVEYYGSTEGSIITMIDSPEWLERGGSVGRPMPNMEILVLDDDGEPRAAGEEGILYFRNSMGTDFEYHNAPEKTAEAHLGPGVFTTGDVGYLDDDGYLWLSDRKIDMIISGGVNVYPAEIEGVIGGHPDVVDVAVIGIPNEEYGEEVKALVVAAGSADNDDLATRLIVLCRESLAGIKVPRSIEFRESLPRTGTGKLQKRLLREPFWSGYDRRI</sequence>
<evidence type="ECO:0000256" key="1">
    <source>
        <dbReference type="ARBA" id="ARBA00006432"/>
    </source>
</evidence>
<evidence type="ECO:0000259" key="3">
    <source>
        <dbReference type="Pfam" id="PF00501"/>
    </source>
</evidence>
<name>A0A382GGR2_9ZZZZ</name>
<feature type="non-terminal residue" evidence="5">
    <location>
        <position position="1"/>
    </location>
</feature>
<evidence type="ECO:0000256" key="2">
    <source>
        <dbReference type="ARBA" id="ARBA00022598"/>
    </source>
</evidence>
<gene>
    <name evidence="5" type="ORF">METZ01_LOCUS226758</name>
</gene>